<feature type="region of interest" description="Disordered" evidence="1">
    <location>
        <begin position="180"/>
        <end position="256"/>
    </location>
</feature>
<dbReference type="InterPro" id="IPR005134">
    <property type="entry name" value="UPF0114"/>
</dbReference>
<evidence type="ECO:0000256" key="1">
    <source>
        <dbReference type="SAM" id="MobiDB-lite"/>
    </source>
</evidence>
<dbReference type="EMBL" id="CP007515">
    <property type="protein sequence ID" value="AHY48087.1"/>
    <property type="molecule type" value="Genomic_DNA"/>
</dbReference>
<dbReference type="OrthoDB" id="9794066at2"/>
<feature type="transmembrane region" description="Helical" evidence="2">
    <location>
        <begin position="156"/>
        <end position="173"/>
    </location>
</feature>
<feature type="transmembrane region" description="Helical" evidence="2">
    <location>
        <begin position="83"/>
        <end position="101"/>
    </location>
</feature>
<keyword evidence="2" id="KW-1133">Transmembrane helix</keyword>
<gene>
    <name evidence="3" type="ORF">RradSPS_2804</name>
</gene>
<dbReference type="PANTHER" id="PTHR31721:SF4">
    <property type="entry name" value="OS06G0710300 PROTEIN"/>
    <property type="match status" value="1"/>
</dbReference>
<feature type="compositionally biased region" description="Basic residues" evidence="1">
    <location>
        <begin position="200"/>
        <end position="210"/>
    </location>
</feature>
<evidence type="ECO:0000313" key="4">
    <source>
        <dbReference type="Proteomes" id="UP000025229"/>
    </source>
</evidence>
<feature type="transmembrane region" description="Helical" evidence="2">
    <location>
        <begin position="21"/>
        <end position="42"/>
    </location>
</feature>
<dbReference type="KEGG" id="rrd:RradSPS_2804"/>
<keyword evidence="2" id="KW-0472">Membrane</keyword>
<dbReference type="Pfam" id="PF03350">
    <property type="entry name" value="UPF0114"/>
    <property type="match status" value="1"/>
</dbReference>
<protein>
    <submittedName>
        <fullName evidence="3">Uncharacterized protein family, UPF0114</fullName>
    </submittedName>
</protein>
<dbReference type="PANTHER" id="PTHR31721">
    <property type="entry name" value="OS06G0710300 PROTEIN"/>
    <property type="match status" value="1"/>
</dbReference>
<feature type="transmembrane region" description="Helical" evidence="2">
    <location>
        <begin position="129"/>
        <end position="150"/>
    </location>
</feature>
<dbReference type="eggNOG" id="COG2862">
    <property type="taxonomic scope" value="Bacteria"/>
</dbReference>
<geneLocation type="plasmid" evidence="3">
    <name>1</name>
</geneLocation>
<reference evidence="3 4" key="1">
    <citation type="submission" date="2014-03" db="EMBL/GenBank/DDBJ databases">
        <title>Complete genome sequence of the Radio-Resistant Rubrobacter radiotolerans RSPS-4.</title>
        <authorList>
            <person name="Egas C.C."/>
            <person name="Barroso C.C."/>
            <person name="Froufe H.J.C."/>
            <person name="Pacheco J.J."/>
            <person name="Albuquerque L.L."/>
            <person name="da Costa M.M.S."/>
        </authorList>
    </citation>
    <scope>NUCLEOTIDE SEQUENCE [LARGE SCALE GENOMIC DNA]</scope>
    <source>
        <strain evidence="3 4">RSPS-4</strain>
        <plasmid evidence="3 4">1</plasmid>
    </source>
</reference>
<keyword evidence="4" id="KW-1185">Reference proteome</keyword>
<dbReference type="Proteomes" id="UP000025229">
    <property type="component" value="Plasmid 1"/>
</dbReference>
<accession>A0A023X6N2</accession>
<dbReference type="AlphaFoldDB" id="A0A023X6N2"/>
<evidence type="ECO:0000313" key="3">
    <source>
        <dbReference type="EMBL" id="AHY48087.1"/>
    </source>
</evidence>
<proteinExistence type="predicted"/>
<organism evidence="3 4">
    <name type="scientific">Rubrobacter radiotolerans</name>
    <name type="common">Arthrobacter radiotolerans</name>
    <dbReference type="NCBI Taxonomy" id="42256"/>
    <lineage>
        <taxon>Bacteria</taxon>
        <taxon>Bacillati</taxon>
        <taxon>Actinomycetota</taxon>
        <taxon>Rubrobacteria</taxon>
        <taxon>Rubrobacterales</taxon>
        <taxon>Rubrobacteraceae</taxon>
        <taxon>Rubrobacter</taxon>
    </lineage>
</organism>
<name>A0A023X6N2_RUBRA</name>
<sequence>MNRPLGFLERVFERLLWNSRLVMLVAVVASVLLALGAFYVALVDLVHLLGLIGDYSGPEAVTGRREALRADIITAIVKVLDGFFISAILIIVALGLYELFVNRIDPARYSETTPRILQIRDLDDLKERVAKLILLILTIEFFQRALRIPYSSALDLLYLGLAILFVSAALYLTSRYSSNEKKTTATPPGVPRTSPDASVRRPRLPYRPPRRSSNARTAKALSSRKSGRVSSETRTSEWSSTSVTVTTRPGATRRSS</sequence>
<keyword evidence="2" id="KW-0812">Transmembrane</keyword>
<dbReference type="HOGENOM" id="CLU_066743_4_0_11"/>
<feature type="compositionally biased region" description="Low complexity" evidence="1">
    <location>
        <begin position="228"/>
        <end position="248"/>
    </location>
</feature>
<dbReference type="RefSeq" id="WP_051590002.1">
    <property type="nucleotide sequence ID" value="NZ_CP007515.1"/>
</dbReference>
<evidence type="ECO:0000256" key="2">
    <source>
        <dbReference type="SAM" id="Phobius"/>
    </source>
</evidence>
<keyword evidence="3" id="KW-0614">Plasmid</keyword>